<reference evidence="5 6" key="1">
    <citation type="submission" date="2018-06" db="EMBL/GenBank/DDBJ databases">
        <title>Draft Genome Sequence of a Novel Marine Bacterium Related to the Verrucomicrobia.</title>
        <authorList>
            <person name="Vosseberg J."/>
            <person name="Martijn J."/>
            <person name="Ettema T.J.G."/>
        </authorList>
    </citation>
    <scope>NUCLEOTIDE SEQUENCE [LARGE SCALE GENOMIC DNA]</scope>
    <source>
        <strain evidence="5">TARA_B100001123</strain>
    </source>
</reference>
<evidence type="ECO:0000256" key="1">
    <source>
        <dbReference type="ARBA" id="ARBA00005189"/>
    </source>
</evidence>
<organism evidence="5 6">
    <name type="scientific">Candidatus Moanibacter tarae</name>
    <dbReference type="NCBI Taxonomy" id="2200854"/>
    <lineage>
        <taxon>Bacteria</taxon>
        <taxon>Pseudomonadati</taxon>
        <taxon>Verrucomicrobiota</taxon>
        <taxon>Opitutia</taxon>
        <taxon>Puniceicoccales</taxon>
        <taxon>Puniceicoccales incertae sedis</taxon>
        <taxon>Candidatus Moanibacter</taxon>
    </lineage>
</organism>
<dbReference type="SUPFAM" id="SSF69593">
    <property type="entry name" value="Glycerol-3-phosphate (1)-acyltransferase"/>
    <property type="match status" value="1"/>
</dbReference>
<keyword evidence="2" id="KW-0808">Transferase</keyword>
<sequence>MQTSGIGTLGEENCYTSPPQRCSLFVRNYPSLAFYPLLARLIFRTSVLAKQGRLTQEALVSSCGAVFRLCESVRIRFRIENISAIRDLKSPCVIVSNHMSTLETLILPYILSPNLRTTFVIKDSLLRYPFFGSILKALNPIAVGRRNPRNDLKQMLVFGKERLESGISLVVFPQTSRQSHIAPDSFNSIGIKLGERNEVPVVPLALQTDTWDKGKILKDIGRIRPEREVRMCFADPILVKDRGRAKHIAIIDFILQKLKEWERQNGNY</sequence>
<dbReference type="EMBL" id="CP029803">
    <property type="protein sequence ID" value="AWT59450.1"/>
    <property type="molecule type" value="Genomic_DNA"/>
</dbReference>
<dbReference type="GO" id="GO:0003841">
    <property type="term" value="F:1-acylglycerol-3-phosphate O-acyltransferase activity"/>
    <property type="evidence" value="ECO:0007669"/>
    <property type="project" value="TreeGrafter"/>
</dbReference>
<accession>A0A2Z4AKZ8</accession>
<evidence type="ECO:0000256" key="3">
    <source>
        <dbReference type="ARBA" id="ARBA00023315"/>
    </source>
</evidence>
<comment type="pathway">
    <text evidence="1">Lipid metabolism.</text>
</comment>
<gene>
    <name evidence="5" type="ORF">DF168_00640</name>
</gene>
<dbReference type="PANTHER" id="PTHR10434">
    <property type="entry name" value="1-ACYL-SN-GLYCEROL-3-PHOSPHATE ACYLTRANSFERASE"/>
    <property type="match status" value="1"/>
</dbReference>
<dbReference type="Pfam" id="PF01553">
    <property type="entry name" value="Acyltransferase"/>
    <property type="match status" value="1"/>
</dbReference>
<dbReference type="AlphaFoldDB" id="A0A2Z4AKZ8"/>
<dbReference type="PANTHER" id="PTHR10434:SF40">
    <property type="entry name" value="1-ACYL-SN-GLYCEROL-3-PHOSPHATE ACYLTRANSFERASE"/>
    <property type="match status" value="1"/>
</dbReference>
<evidence type="ECO:0000256" key="2">
    <source>
        <dbReference type="ARBA" id="ARBA00022679"/>
    </source>
</evidence>
<dbReference type="KEGG" id="mtar:DF168_00640"/>
<dbReference type="InterPro" id="IPR002123">
    <property type="entry name" value="Plipid/glycerol_acylTrfase"/>
</dbReference>
<dbReference type="Proteomes" id="UP000247465">
    <property type="component" value="Chromosome"/>
</dbReference>
<feature type="domain" description="Phospholipid/glycerol acyltransferase" evidence="4">
    <location>
        <begin position="92"/>
        <end position="209"/>
    </location>
</feature>
<keyword evidence="3" id="KW-0012">Acyltransferase</keyword>
<evidence type="ECO:0000259" key="4">
    <source>
        <dbReference type="SMART" id="SM00563"/>
    </source>
</evidence>
<dbReference type="SMART" id="SM00563">
    <property type="entry name" value="PlsC"/>
    <property type="match status" value="1"/>
</dbReference>
<dbReference type="GO" id="GO:0006654">
    <property type="term" value="P:phosphatidic acid biosynthetic process"/>
    <property type="evidence" value="ECO:0007669"/>
    <property type="project" value="TreeGrafter"/>
</dbReference>
<proteinExistence type="predicted"/>
<dbReference type="CDD" id="cd07989">
    <property type="entry name" value="LPLAT_AGPAT-like"/>
    <property type="match status" value="1"/>
</dbReference>
<protein>
    <recommendedName>
        <fullName evidence="4">Phospholipid/glycerol acyltransferase domain-containing protein</fullName>
    </recommendedName>
</protein>
<evidence type="ECO:0000313" key="6">
    <source>
        <dbReference type="Proteomes" id="UP000247465"/>
    </source>
</evidence>
<evidence type="ECO:0000313" key="5">
    <source>
        <dbReference type="EMBL" id="AWT59450.1"/>
    </source>
</evidence>
<name>A0A2Z4AKZ8_9BACT</name>